<proteinExistence type="predicted"/>
<feature type="transmembrane region" description="Helical" evidence="1">
    <location>
        <begin position="12"/>
        <end position="31"/>
    </location>
</feature>
<keyword evidence="1" id="KW-0812">Transmembrane</keyword>
<evidence type="ECO:0000313" key="3">
    <source>
        <dbReference type="Proteomes" id="UP000199239"/>
    </source>
</evidence>
<dbReference type="Proteomes" id="UP000199239">
    <property type="component" value="Unassembled WGS sequence"/>
</dbReference>
<gene>
    <name evidence="2" type="ORF">SAMN04488040_1130</name>
</gene>
<keyword evidence="1" id="KW-0472">Membrane</keyword>
<evidence type="ECO:0000313" key="2">
    <source>
        <dbReference type="EMBL" id="SFS57879.1"/>
    </source>
</evidence>
<organism evidence="2 3">
    <name type="scientific">Sulfitobacter marinus</name>
    <dbReference type="NCBI Taxonomy" id="394264"/>
    <lineage>
        <taxon>Bacteria</taxon>
        <taxon>Pseudomonadati</taxon>
        <taxon>Pseudomonadota</taxon>
        <taxon>Alphaproteobacteria</taxon>
        <taxon>Rhodobacterales</taxon>
        <taxon>Roseobacteraceae</taxon>
        <taxon>Sulfitobacter</taxon>
    </lineage>
</organism>
<feature type="transmembrane region" description="Helical" evidence="1">
    <location>
        <begin position="142"/>
        <end position="163"/>
    </location>
</feature>
<keyword evidence="1" id="KW-1133">Transmembrane helix</keyword>
<feature type="transmembrane region" description="Helical" evidence="1">
    <location>
        <begin position="51"/>
        <end position="68"/>
    </location>
</feature>
<feature type="transmembrane region" description="Helical" evidence="1">
    <location>
        <begin position="75"/>
        <end position="95"/>
    </location>
</feature>
<sequence>MTKTVNIEKLDRLVLWLIGAILVYSAVIFVAAYLSGVHMGTWVWDRHQNQFSWYSRPIFMIPAAYYAYRRKLYHVFGLMALLATSLFWFDAPTTVSPTVSAYLQWEERLFFTNTSKLPLVALTLSVIIFLFLLFYAFWQRNVWYGLVVINAGTILKIIVSIAFGQEAGMASIMPSLTSLLIINLFAWVLYKRRPKPSPPQ</sequence>
<protein>
    <submittedName>
        <fullName evidence="2">Uncharacterized protein</fullName>
    </submittedName>
</protein>
<accession>A0A1I6QZH5</accession>
<dbReference type="EMBL" id="FPAJ01000001">
    <property type="protein sequence ID" value="SFS57879.1"/>
    <property type="molecule type" value="Genomic_DNA"/>
</dbReference>
<dbReference type="AlphaFoldDB" id="A0A1I6QZH5"/>
<dbReference type="STRING" id="394264.SAMN04488040_1130"/>
<name>A0A1I6QZH5_9RHOB</name>
<keyword evidence="3" id="KW-1185">Reference proteome</keyword>
<evidence type="ECO:0000256" key="1">
    <source>
        <dbReference type="SAM" id="Phobius"/>
    </source>
</evidence>
<feature type="transmembrane region" description="Helical" evidence="1">
    <location>
        <begin position="169"/>
        <end position="190"/>
    </location>
</feature>
<reference evidence="3" key="1">
    <citation type="submission" date="2016-10" db="EMBL/GenBank/DDBJ databases">
        <authorList>
            <person name="Varghese N."/>
            <person name="Submissions S."/>
        </authorList>
    </citation>
    <scope>NUCLEOTIDE SEQUENCE [LARGE SCALE GENOMIC DNA]</scope>
    <source>
        <strain evidence="3">DSM 23422</strain>
    </source>
</reference>
<feature type="transmembrane region" description="Helical" evidence="1">
    <location>
        <begin position="115"/>
        <end position="135"/>
    </location>
</feature>